<dbReference type="GO" id="GO:0005384">
    <property type="term" value="F:manganese ion transmembrane transporter activity"/>
    <property type="evidence" value="ECO:0007669"/>
    <property type="project" value="TreeGrafter"/>
</dbReference>
<evidence type="ECO:0000256" key="5">
    <source>
        <dbReference type="SAM" id="Phobius"/>
    </source>
</evidence>
<feature type="transmembrane region" description="Helical" evidence="5">
    <location>
        <begin position="194"/>
        <end position="215"/>
    </location>
</feature>
<feature type="transmembrane region" description="Helical" evidence="5">
    <location>
        <begin position="89"/>
        <end position="117"/>
    </location>
</feature>
<evidence type="ECO:0000256" key="2">
    <source>
        <dbReference type="ARBA" id="ARBA00022692"/>
    </source>
</evidence>
<gene>
    <name evidence="6" type="ORF">CMV30_03720</name>
</gene>
<keyword evidence="3 5" id="KW-1133">Transmembrane helix</keyword>
<feature type="transmembrane region" description="Helical" evidence="5">
    <location>
        <begin position="401"/>
        <end position="419"/>
    </location>
</feature>
<feature type="transmembrane region" description="Helical" evidence="5">
    <location>
        <begin position="157"/>
        <end position="174"/>
    </location>
</feature>
<dbReference type="GO" id="GO:0005886">
    <property type="term" value="C:plasma membrane"/>
    <property type="evidence" value="ECO:0007669"/>
    <property type="project" value="TreeGrafter"/>
</dbReference>
<evidence type="ECO:0000256" key="4">
    <source>
        <dbReference type="ARBA" id="ARBA00023136"/>
    </source>
</evidence>
<dbReference type="AlphaFoldDB" id="A0A290Q3Q2"/>
<comment type="subcellular location">
    <subcellularLocation>
        <location evidence="1">Membrane</location>
        <topology evidence="1">Multi-pass membrane protein</topology>
    </subcellularLocation>
</comment>
<feature type="transmembrane region" description="Helical" evidence="5">
    <location>
        <begin position="359"/>
        <end position="381"/>
    </location>
</feature>
<evidence type="ECO:0008006" key="8">
    <source>
        <dbReference type="Google" id="ProtNLM"/>
    </source>
</evidence>
<protein>
    <recommendedName>
        <fullName evidence="8">Iron transporter</fullName>
    </recommendedName>
</protein>
<keyword evidence="7" id="KW-1185">Reference proteome</keyword>
<evidence type="ECO:0000313" key="7">
    <source>
        <dbReference type="Proteomes" id="UP000217265"/>
    </source>
</evidence>
<proteinExistence type="predicted"/>
<dbReference type="PANTHER" id="PTHR11706">
    <property type="entry name" value="SOLUTE CARRIER PROTEIN FAMILY 11 MEMBER"/>
    <property type="match status" value="1"/>
</dbReference>
<keyword evidence="2 5" id="KW-0812">Transmembrane</keyword>
<dbReference type="EMBL" id="CP023344">
    <property type="protein sequence ID" value="ATC63134.1"/>
    <property type="molecule type" value="Genomic_DNA"/>
</dbReference>
<feature type="transmembrane region" description="Helical" evidence="5">
    <location>
        <begin position="49"/>
        <end position="68"/>
    </location>
</feature>
<dbReference type="GO" id="GO:0015086">
    <property type="term" value="F:cadmium ion transmembrane transporter activity"/>
    <property type="evidence" value="ECO:0007669"/>
    <property type="project" value="TreeGrafter"/>
</dbReference>
<feature type="transmembrane region" description="Helical" evidence="5">
    <location>
        <begin position="129"/>
        <end position="145"/>
    </location>
</feature>
<accession>A0A290Q3Q2</accession>
<evidence type="ECO:0000256" key="1">
    <source>
        <dbReference type="ARBA" id="ARBA00004141"/>
    </source>
</evidence>
<dbReference type="PANTHER" id="PTHR11706:SF3">
    <property type="entry name" value="METAL ION TRANSPORT PROTEIN"/>
    <property type="match status" value="1"/>
</dbReference>
<feature type="transmembrane region" description="Helical" evidence="5">
    <location>
        <begin position="235"/>
        <end position="252"/>
    </location>
</feature>
<organism evidence="6 7">
    <name type="scientific">Nibricoccus aquaticus</name>
    <dbReference type="NCBI Taxonomy" id="2576891"/>
    <lineage>
        <taxon>Bacteria</taxon>
        <taxon>Pseudomonadati</taxon>
        <taxon>Verrucomicrobiota</taxon>
        <taxon>Opitutia</taxon>
        <taxon>Opitutales</taxon>
        <taxon>Opitutaceae</taxon>
        <taxon>Nibricoccus</taxon>
    </lineage>
</organism>
<dbReference type="InterPro" id="IPR001046">
    <property type="entry name" value="NRAMP_fam"/>
</dbReference>
<dbReference type="RefSeq" id="WP_096054766.1">
    <property type="nucleotide sequence ID" value="NZ_CP023344.1"/>
</dbReference>
<feature type="transmembrane region" description="Helical" evidence="5">
    <location>
        <begin position="336"/>
        <end position="353"/>
    </location>
</feature>
<dbReference type="Proteomes" id="UP000217265">
    <property type="component" value="Chromosome"/>
</dbReference>
<evidence type="ECO:0000313" key="6">
    <source>
        <dbReference type="EMBL" id="ATC63134.1"/>
    </source>
</evidence>
<dbReference type="NCBIfam" id="NF037982">
    <property type="entry name" value="Nramp_1"/>
    <property type="match status" value="1"/>
</dbReference>
<dbReference type="KEGG" id="vbh:CMV30_03720"/>
<name>A0A290Q3Q2_9BACT</name>
<feature type="transmembrane region" description="Helical" evidence="5">
    <location>
        <begin position="286"/>
        <end position="304"/>
    </location>
</feature>
<sequence>MRSAGESEQRAGSRKIGWLGPGLIMAASGIGASDVMTATIGGATYGGQLLWAVILGSFFKFVLSEGMARWQLATGLTMLEGWARHLPRWVLVGFAGYIVLWAVSVSGALITGCGLGIENLTGGAVPRSWGGLVHGALAFVFIYLARTRGFERAMKPLIVVMFLSIVICAGFAFREPAAVLKGLLLPTVPSGGGAYVLSVIGGIGGSLTLLSYNYLLRADRKVSPGELPGVRRDLLLAYVFTVVFGVSVMLIASRTFHAMEVTISGDDAVSGMARHLGELIGPLGSWIYSIGFWAAVTASLVGVWQSVPSMLADCYALLRRLPDDQRDAAMQMKSPVYRAGLIFMAVTSVPFAFAARPLAVIVVFTVLGSLFIPFLAGTLLYLNKRVLFPAPLRCNRPLTNVVLVVVLMGFGAVGVVEILELCQNL</sequence>
<feature type="transmembrane region" description="Helical" evidence="5">
    <location>
        <begin position="21"/>
        <end position="43"/>
    </location>
</feature>
<evidence type="ECO:0000256" key="3">
    <source>
        <dbReference type="ARBA" id="ARBA00022989"/>
    </source>
</evidence>
<dbReference type="OrthoDB" id="9787548at2"/>
<reference evidence="6 7" key="1">
    <citation type="submission" date="2017-09" db="EMBL/GenBank/DDBJ databases">
        <title>Complete genome sequence of Verrucomicrobial strain HZ-65, isolated from freshwater.</title>
        <authorList>
            <person name="Choi A."/>
        </authorList>
    </citation>
    <scope>NUCLEOTIDE SEQUENCE [LARGE SCALE GENOMIC DNA]</scope>
    <source>
        <strain evidence="6 7">HZ-65</strain>
    </source>
</reference>
<dbReference type="GO" id="GO:0034755">
    <property type="term" value="P:iron ion transmembrane transport"/>
    <property type="evidence" value="ECO:0007669"/>
    <property type="project" value="TreeGrafter"/>
</dbReference>
<keyword evidence="4 5" id="KW-0472">Membrane</keyword>
<dbReference type="Pfam" id="PF01566">
    <property type="entry name" value="Nramp"/>
    <property type="match status" value="1"/>
</dbReference>